<feature type="signal peptide" evidence="1">
    <location>
        <begin position="1"/>
        <end position="18"/>
    </location>
</feature>
<evidence type="ECO:0000313" key="2">
    <source>
        <dbReference type="EMBL" id="KAA8573421.1"/>
    </source>
</evidence>
<feature type="chain" id="PRO_5024399815" evidence="1">
    <location>
        <begin position="19"/>
        <end position="235"/>
    </location>
</feature>
<reference evidence="2 3" key="1">
    <citation type="submission" date="2019-06" db="EMBL/GenBank/DDBJ databases">
        <title>Genome Sequence of the Brown Rot Fungal Pathogen Monilinia fructicola.</title>
        <authorList>
            <person name="De Miccolis Angelini R.M."/>
            <person name="Landi L."/>
            <person name="Abate D."/>
            <person name="Pollastro S."/>
            <person name="Romanazzi G."/>
            <person name="Faretra F."/>
        </authorList>
    </citation>
    <scope>NUCLEOTIDE SEQUENCE [LARGE SCALE GENOMIC DNA]</scope>
    <source>
        <strain evidence="2 3">Mfrc123</strain>
    </source>
</reference>
<protein>
    <submittedName>
        <fullName evidence="2">Uncharacterized protein</fullName>
    </submittedName>
</protein>
<dbReference type="AlphaFoldDB" id="A0A5M9JW58"/>
<evidence type="ECO:0000313" key="3">
    <source>
        <dbReference type="Proteomes" id="UP000322873"/>
    </source>
</evidence>
<keyword evidence="3" id="KW-1185">Reference proteome</keyword>
<organism evidence="2 3">
    <name type="scientific">Monilinia fructicola</name>
    <name type="common">Brown rot fungus</name>
    <name type="synonym">Ciboria fructicola</name>
    <dbReference type="NCBI Taxonomy" id="38448"/>
    <lineage>
        <taxon>Eukaryota</taxon>
        <taxon>Fungi</taxon>
        <taxon>Dikarya</taxon>
        <taxon>Ascomycota</taxon>
        <taxon>Pezizomycotina</taxon>
        <taxon>Leotiomycetes</taxon>
        <taxon>Helotiales</taxon>
        <taxon>Sclerotiniaceae</taxon>
        <taxon>Monilinia</taxon>
    </lineage>
</organism>
<accession>A0A5M9JW58</accession>
<proteinExistence type="predicted"/>
<sequence>MYSYLPFLIALLVSFTSAQSNFTAISGTGPGGPIQNASYFEEYNQSPNATGTGYLSGANTSYSDPRRLQSATWDTRINVTEVPWTNNQTVTNTVISLSTSDNVFASNSSWETCVVLLTNVPRNVTVEGQDDKGNYITSNQTDGSAWMFQSSDAHDPTNFTFYEEAVTRIWPMMLIQGPSNDFVGGGFTIAQMSCLRATNITSGSRKVDSVPGAASRVMFDGWVTLVALGTLALLL</sequence>
<dbReference type="Proteomes" id="UP000322873">
    <property type="component" value="Unassembled WGS sequence"/>
</dbReference>
<keyword evidence="1" id="KW-0732">Signal</keyword>
<comment type="caution">
    <text evidence="2">The sequence shown here is derived from an EMBL/GenBank/DDBJ whole genome shotgun (WGS) entry which is preliminary data.</text>
</comment>
<dbReference type="EMBL" id="VICG01000003">
    <property type="protein sequence ID" value="KAA8573421.1"/>
    <property type="molecule type" value="Genomic_DNA"/>
</dbReference>
<evidence type="ECO:0000256" key="1">
    <source>
        <dbReference type="SAM" id="SignalP"/>
    </source>
</evidence>
<name>A0A5M9JW58_MONFR</name>
<gene>
    <name evidence="2" type="ORF">EYC84_005007</name>
</gene>
<dbReference type="VEuPathDB" id="FungiDB:MFRU_038g00490"/>